<name>A0A1R4FKU6_BREDI</name>
<dbReference type="CDD" id="cd01949">
    <property type="entry name" value="GGDEF"/>
    <property type="match status" value="1"/>
</dbReference>
<evidence type="ECO:0000256" key="3">
    <source>
        <dbReference type="SAM" id="Coils"/>
    </source>
</evidence>
<reference evidence="5 6" key="1">
    <citation type="submission" date="2017-02" db="EMBL/GenBank/DDBJ databases">
        <authorList>
            <person name="Peterson S.W."/>
        </authorList>
    </citation>
    <scope>NUCLEOTIDE SEQUENCE [LARGE SCALE GENOMIC DNA]</scope>
    <source>
        <strain evidence="5 6">3F5N</strain>
    </source>
</reference>
<feature type="coiled-coil region" evidence="3">
    <location>
        <begin position="14"/>
        <end position="41"/>
    </location>
</feature>
<dbReference type="RefSeq" id="WP_087139791.1">
    <property type="nucleotide sequence ID" value="NZ_FUIE01000032.1"/>
</dbReference>
<organism evidence="5 6">
    <name type="scientific">Brevundimonas diminuta 3F5N</name>
    <dbReference type="NCBI Taxonomy" id="1255603"/>
    <lineage>
        <taxon>Bacteria</taxon>
        <taxon>Pseudomonadati</taxon>
        <taxon>Pseudomonadota</taxon>
        <taxon>Alphaproteobacteria</taxon>
        <taxon>Caulobacterales</taxon>
        <taxon>Caulobacteraceae</taxon>
        <taxon>Brevundimonas</taxon>
    </lineage>
</organism>
<evidence type="ECO:0000256" key="1">
    <source>
        <dbReference type="ARBA" id="ARBA00012528"/>
    </source>
</evidence>
<feature type="domain" description="GGDEF" evidence="4">
    <location>
        <begin position="72"/>
        <end position="200"/>
    </location>
</feature>
<evidence type="ECO:0000259" key="4">
    <source>
        <dbReference type="PROSITE" id="PS50887"/>
    </source>
</evidence>
<dbReference type="Gene3D" id="3.30.70.270">
    <property type="match status" value="1"/>
</dbReference>
<dbReference type="GO" id="GO:1902201">
    <property type="term" value="P:negative regulation of bacterial-type flagellum-dependent cell motility"/>
    <property type="evidence" value="ECO:0007669"/>
    <property type="project" value="TreeGrafter"/>
</dbReference>
<dbReference type="PANTHER" id="PTHR45138">
    <property type="entry name" value="REGULATORY COMPONENTS OF SENSORY TRANSDUCTION SYSTEM"/>
    <property type="match status" value="1"/>
</dbReference>
<dbReference type="AlphaFoldDB" id="A0A1R4FKU6"/>
<dbReference type="EMBL" id="FUIE01000032">
    <property type="protein sequence ID" value="SJM56528.1"/>
    <property type="molecule type" value="Genomic_DNA"/>
</dbReference>
<keyword evidence="3" id="KW-0175">Coiled coil</keyword>
<dbReference type="PROSITE" id="PS50887">
    <property type="entry name" value="GGDEF"/>
    <property type="match status" value="1"/>
</dbReference>
<dbReference type="NCBIfam" id="TIGR00254">
    <property type="entry name" value="GGDEF"/>
    <property type="match status" value="1"/>
</dbReference>
<accession>A0A1R4FKU6</accession>
<dbReference type="InterPro" id="IPR043128">
    <property type="entry name" value="Rev_trsase/Diguanyl_cyclase"/>
</dbReference>
<gene>
    <name evidence="5" type="ORF">FM111_05390</name>
</gene>
<protein>
    <recommendedName>
        <fullName evidence="1">diguanylate cyclase</fullName>
        <ecNumber evidence="1">2.7.7.65</ecNumber>
    </recommendedName>
</protein>
<dbReference type="SMART" id="SM00267">
    <property type="entry name" value="GGDEF"/>
    <property type="match status" value="1"/>
</dbReference>
<proteinExistence type="predicted"/>
<comment type="catalytic activity">
    <reaction evidence="2">
        <text>2 GTP = 3',3'-c-di-GMP + 2 diphosphate</text>
        <dbReference type="Rhea" id="RHEA:24898"/>
        <dbReference type="ChEBI" id="CHEBI:33019"/>
        <dbReference type="ChEBI" id="CHEBI:37565"/>
        <dbReference type="ChEBI" id="CHEBI:58805"/>
        <dbReference type="EC" id="2.7.7.65"/>
    </reaction>
</comment>
<dbReference type="GO" id="GO:0005886">
    <property type="term" value="C:plasma membrane"/>
    <property type="evidence" value="ECO:0007669"/>
    <property type="project" value="TreeGrafter"/>
</dbReference>
<dbReference type="Pfam" id="PF00990">
    <property type="entry name" value="GGDEF"/>
    <property type="match status" value="1"/>
</dbReference>
<dbReference type="GO" id="GO:0043709">
    <property type="term" value="P:cell adhesion involved in single-species biofilm formation"/>
    <property type="evidence" value="ECO:0007669"/>
    <property type="project" value="TreeGrafter"/>
</dbReference>
<dbReference type="PANTHER" id="PTHR45138:SF9">
    <property type="entry name" value="DIGUANYLATE CYCLASE DGCM-RELATED"/>
    <property type="match status" value="1"/>
</dbReference>
<dbReference type="Proteomes" id="UP000195766">
    <property type="component" value="Unassembled WGS sequence"/>
</dbReference>
<evidence type="ECO:0000313" key="5">
    <source>
        <dbReference type="EMBL" id="SJM56528.1"/>
    </source>
</evidence>
<dbReference type="OrthoDB" id="9812260at2"/>
<dbReference type="InterPro" id="IPR050469">
    <property type="entry name" value="Diguanylate_Cyclase"/>
</dbReference>
<dbReference type="InterPro" id="IPR000160">
    <property type="entry name" value="GGDEF_dom"/>
</dbReference>
<dbReference type="GO" id="GO:0052621">
    <property type="term" value="F:diguanylate cyclase activity"/>
    <property type="evidence" value="ECO:0007669"/>
    <property type="project" value="UniProtKB-EC"/>
</dbReference>
<sequence length="200" mass="21643">MNHLAEQTTAAGADAELHAEIARLRAEVAALTERAERAEALADHDVLTPALNRRGFMTVLARNLAYCRRHGVEASLLYLDLDGFKGINDRLGHAAGDAALIAVAELLLANVRESDAVGRMGGDEFTVVLMNAGAEEGREKARRLSEALESEGFVWDETRVALGGSFGVRAYAAQTDAEVWLSEADAAMWLRKKARPEATR</sequence>
<dbReference type="EC" id="2.7.7.65" evidence="1"/>
<dbReference type="InterPro" id="IPR029787">
    <property type="entry name" value="Nucleotide_cyclase"/>
</dbReference>
<evidence type="ECO:0000256" key="2">
    <source>
        <dbReference type="ARBA" id="ARBA00034247"/>
    </source>
</evidence>
<dbReference type="SUPFAM" id="SSF55073">
    <property type="entry name" value="Nucleotide cyclase"/>
    <property type="match status" value="1"/>
</dbReference>
<evidence type="ECO:0000313" key="6">
    <source>
        <dbReference type="Proteomes" id="UP000195766"/>
    </source>
</evidence>